<keyword evidence="9" id="KW-1185">Reference proteome</keyword>
<feature type="transmembrane region" description="Helical" evidence="7">
    <location>
        <begin position="136"/>
        <end position="152"/>
    </location>
</feature>
<keyword evidence="4 7" id="KW-0812">Transmembrane</keyword>
<feature type="transmembrane region" description="Helical" evidence="7">
    <location>
        <begin position="16"/>
        <end position="37"/>
    </location>
</feature>
<comment type="subcellular location">
    <subcellularLocation>
        <location evidence="1">Cell membrane</location>
        <topology evidence="1">Multi-pass membrane protein</topology>
    </subcellularLocation>
</comment>
<evidence type="ECO:0000256" key="4">
    <source>
        <dbReference type="ARBA" id="ARBA00022692"/>
    </source>
</evidence>
<organism evidence="8 9">
    <name type="scientific">Acinetobacter pollinis</name>
    <dbReference type="NCBI Taxonomy" id="2605270"/>
    <lineage>
        <taxon>Bacteria</taxon>
        <taxon>Pseudomonadati</taxon>
        <taxon>Pseudomonadota</taxon>
        <taxon>Gammaproteobacteria</taxon>
        <taxon>Moraxellales</taxon>
        <taxon>Moraxellaceae</taxon>
        <taxon>Acinetobacter</taxon>
    </lineage>
</organism>
<evidence type="ECO:0000256" key="7">
    <source>
        <dbReference type="SAM" id="Phobius"/>
    </source>
</evidence>
<accession>A0ABU6DPE7</accession>
<dbReference type="RefSeq" id="WP_195771475.1">
    <property type="nucleotide sequence ID" value="NZ_VTDN01000001.1"/>
</dbReference>
<comment type="similarity">
    <text evidence="2">Belongs to the UPF0073 (Hly-III) family.</text>
</comment>
<evidence type="ECO:0000256" key="3">
    <source>
        <dbReference type="ARBA" id="ARBA00022475"/>
    </source>
</evidence>
<proteinExistence type="inferred from homology"/>
<evidence type="ECO:0000256" key="5">
    <source>
        <dbReference type="ARBA" id="ARBA00022989"/>
    </source>
</evidence>
<dbReference type="Pfam" id="PF03006">
    <property type="entry name" value="HlyIII"/>
    <property type="match status" value="1"/>
</dbReference>
<evidence type="ECO:0000256" key="2">
    <source>
        <dbReference type="ARBA" id="ARBA00008488"/>
    </source>
</evidence>
<comment type="caution">
    <text evidence="8">The sequence shown here is derived from an EMBL/GenBank/DDBJ whole genome shotgun (WGS) entry which is preliminary data.</text>
</comment>
<gene>
    <name evidence="8" type="ORF">I2F25_01485</name>
</gene>
<reference evidence="8 9" key="1">
    <citation type="submission" date="2019-08" db="EMBL/GenBank/DDBJ databases">
        <title>Five species of Acinetobacter isolated from floral nectar and animal pollinators.</title>
        <authorList>
            <person name="Hendry T.A."/>
        </authorList>
    </citation>
    <scope>NUCLEOTIDE SEQUENCE [LARGE SCALE GENOMIC DNA]</scope>
    <source>
        <strain evidence="8 9">MD18.27</strain>
    </source>
</reference>
<dbReference type="PANTHER" id="PTHR20855">
    <property type="entry name" value="ADIPOR/PROGESTIN RECEPTOR-RELATED"/>
    <property type="match status" value="1"/>
</dbReference>
<dbReference type="PANTHER" id="PTHR20855:SF3">
    <property type="entry name" value="LD03007P"/>
    <property type="match status" value="1"/>
</dbReference>
<dbReference type="InterPro" id="IPR005744">
    <property type="entry name" value="Hy-lIII"/>
</dbReference>
<dbReference type="InterPro" id="IPR004254">
    <property type="entry name" value="AdipoR/HlyIII-related"/>
</dbReference>
<evidence type="ECO:0000256" key="6">
    <source>
        <dbReference type="ARBA" id="ARBA00023136"/>
    </source>
</evidence>
<feature type="transmembrane region" description="Helical" evidence="7">
    <location>
        <begin position="109"/>
        <end position="129"/>
    </location>
</feature>
<sequence length="217" mass="24904">MTTDQILNYDIQEERLNVLTHGLGAVIAIIASIQLIYKTQFLAGLSWLSIWVYCFGLIFVLSSSTLYHWSKTAKARRWYKKLDHTAIYYLIAGTYTPLLYLNIPTPKAHYILIALWTMTAIGTIFKIFFAHRFGKVSLIAYITMGWFAVLMFDDMKKYLSPDCLNLLVIGGLAYTIGAIFYALKKIRYTHAIWHIFVLIGAGSHFLAIYKYSIPYSI</sequence>
<keyword evidence="5 7" id="KW-1133">Transmembrane helix</keyword>
<feature type="transmembrane region" description="Helical" evidence="7">
    <location>
        <begin position="164"/>
        <end position="183"/>
    </location>
</feature>
<dbReference type="NCBIfam" id="TIGR01065">
    <property type="entry name" value="hlyIII"/>
    <property type="match status" value="1"/>
</dbReference>
<keyword evidence="6 7" id="KW-0472">Membrane</keyword>
<evidence type="ECO:0000313" key="9">
    <source>
        <dbReference type="Proteomes" id="UP001339883"/>
    </source>
</evidence>
<evidence type="ECO:0000313" key="8">
    <source>
        <dbReference type="EMBL" id="MEB5475739.1"/>
    </source>
</evidence>
<feature type="transmembrane region" description="Helical" evidence="7">
    <location>
        <begin position="43"/>
        <end position="66"/>
    </location>
</feature>
<dbReference type="Proteomes" id="UP001339883">
    <property type="component" value="Unassembled WGS sequence"/>
</dbReference>
<evidence type="ECO:0000256" key="1">
    <source>
        <dbReference type="ARBA" id="ARBA00004651"/>
    </source>
</evidence>
<feature type="transmembrane region" description="Helical" evidence="7">
    <location>
        <begin position="190"/>
        <end position="209"/>
    </location>
</feature>
<protein>
    <submittedName>
        <fullName evidence="8">Hemolysin III family protein</fullName>
    </submittedName>
</protein>
<name>A0ABU6DPE7_9GAMM</name>
<dbReference type="EMBL" id="VTDN01000001">
    <property type="protein sequence ID" value="MEB5475739.1"/>
    <property type="molecule type" value="Genomic_DNA"/>
</dbReference>
<feature type="transmembrane region" description="Helical" evidence="7">
    <location>
        <begin position="86"/>
        <end position="103"/>
    </location>
</feature>
<keyword evidence="3" id="KW-1003">Cell membrane</keyword>